<dbReference type="ZFIN" id="ZDB-GENE-100922-183">
    <property type="gene designation" value="cdh26.2"/>
</dbReference>
<dbReference type="CTD" id="101882238"/>
<evidence type="ECO:0000256" key="6">
    <source>
        <dbReference type="ARBA" id="ARBA00022723"/>
    </source>
</evidence>
<dbReference type="GO" id="GO:0045216">
    <property type="term" value="P:cell-cell junction organization"/>
    <property type="evidence" value="ECO:0007669"/>
    <property type="project" value="UniProtKB-ARBA"/>
</dbReference>
<reference evidence="19" key="3">
    <citation type="submission" date="2025-08" db="UniProtKB">
        <authorList>
            <consortium name="RefSeq"/>
        </authorList>
    </citation>
    <scope>IDENTIFICATION</scope>
    <source>
        <strain evidence="19">Tuebingen</strain>
    </source>
</reference>
<feature type="chain" id="PRO_5043058431" evidence="16 19">
    <location>
        <begin position="23"/>
        <end position="830"/>
    </location>
</feature>
<evidence type="ECO:0000256" key="14">
    <source>
        <dbReference type="PROSITE-ProRule" id="PRU00043"/>
    </source>
</evidence>
<dbReference type="PROSITE" id="PS50268">
    <property type="entry name" value="CADHERIN_2"/>
    <property type="match status" value="5"/>
</dbReference>
<dbReference type="SUPFAM" id="SSF49313">
    <property type="entry name" value="Cadherin-like"/>
    <property type="match status" value="4"/>
</dbReference>
<dbReference type="InterPro" id="IPR039808">
    <property type="entry name" value="Cadherin"/>
</dbReference>
<feature type="signal peptide" evidence="16 19">
    <location>
        <begin position="1"/>
        <end position="22"/>
    </location>
</feature>
<dbReference type="GO" id="GO:0060027">
    <property type="term" value="P:convergent extension involved in gastrulation"/>
    <property type="evidence" value="ECO:0007669"/>
    <property type="project" value="UniProtKB-ARBA"/>
</dbReference>
<dbReference type="PROSITE" id="PS00232">
    <property type="entry name" value="CADHERIN_1"/>
    <property type="match status" value="2"/>
</dbReference>
<reference evidence="19" key="2">
    <citation type="journal article" date="2016" name="BMC Genomics">
        <title>Gene evolution and gene expression after whole genome duplication in fish: the PhyloFish database.</title>
        <authorList>
            <person name="Pasquier J."/>
            <person name="Cabau C."/>
            <person name="Nguyen T."/>
            <person name="Jouanno E."/>
            <person name="Severac D."/>
            <person name="Braasch I."/>
            <person name="Journot L."/>
            <person name="Pontarotti P."/>
            <person name="Klopp C."/>
            <person name="Postlethwait J.H."/>
            <person name="Guiguen Y."/>
            <person name="Bobe J."/>
        </authorList>
    </citation>
    <scope>NUCLEOTIDE SEQUENCE</scope>
    <source>
        <strain evidence="19">Tuebingen</strain>
    </source>
</reference>
<dbReference type="Proteomes" id="UP000000437">
    <property type="component" value="Chromosome 23"/>
</dbReference>
<keyword evidence="3" id="KW-1003">Cell membrane</keyword>
<dbReference type="FunFam" id="2.60.40.60:FF:000095">
    <property type="entry name" value="Cadherin 13"/>
    <property type="match status" value="1"/>
</dbReference>
<dbReference type="FunFam" id="2.60.40.60:FF:000011">
    <property type="entry name" value="Cadherin 1"/>
    <property type="match status" value="1"/>
</dbReference>
<keyword evidence="9 14" id="KW-0106">Calcium</keyword>
<evidence type="ECO:0000259" key="17">
    <source>
        <dbReference type="PROSITE" id="PS50268"/>
    </source>
</evidence>
<feature type="domain" description="Cadherin" evidence="17">
    <location>
        <begin position="265"/>
        <end position="386"/>
    </location>
</feature>
<feature type="domain" description="Cadherin" evidence="17">
    <location>
        <begin position="138"/>
        <end position="250"/>
    </location>
</feature>
<sequence precursor="true">MRTPAFSVLLLLLLSWSVCSWADGGKIRQKRMWIIESFAIEEESPGPFPYKIGNIHAEKAYLLKFELQGEGVDKEPKNLLTINDKADVYVHRKVDYESGQNILKLMFEAKNKSNNEVDIRLGVEIRILDINDHAPAFQKSVYEVTVDESQAQGTEVLTVLAHDNDNPTTSNGTFTYTIKSVTPKTENVEFYIRQHKESGSIYFKGCLDYEKAQKYTILVEAKDNGDKKQLSSTSTVIINIQDGNNNLPEFTGKTGPGKVKERETGVEVLRLQVTDKDKPGSKAWIAKYTINGDKENLFKIETDPVTNEGILTVVKAMDYEEQTHQNISIIVQNEVPYFSCKVKKQVPNAMWELDKIPQNPGASVASLYKTMQATIHVDDINDPPVFIPPVKNVPVLENTAIGTSLTTFIAKDTDGSHANTFKFVKGEDLDNWVTVDPVTGQVTTAKVLDRESPFVINDTYKVIVYAVDDGVPQLTGTGTLFIHVNDENDNVPILEMNRIDFCLNAEPTMANITAKDLDLPPYSSPFYYELLGDVKNKWRIDPIQGNTVTLVKEKDVFSGHQLLQIKISDQQGLYSIQNLSVTVCDCSVNSDCHVRMVSKARMGPTAALLVLLAILILIVMGLLALLISCKQEKKMIANDDAIGCLITTNTENPGTDCTVPFSIGVDKPDSANMHSSMHVSTNVKSSQNITSQTVIQKSQHAVSQAPQLLYDGQAFERSAYRSSTRRSYRKNFQRASIRSSFRSNYKVNTSYFGENLAVLINQKVLALQKREDELGVYEPHCYADEGKPTASSELDAISISEDDFHPDMLKTLDNRFSQLATISRPDLMRR</sequence>
<dbReference type="AlphaFoldDB" id="A0AB13A8N0"/>
<keyword evidence="12 15" id="KW-0472">Membrane</keyword>
<dbReference type="Gene3D" id="2.60.40.60">
    <property type="entry name" value="Cadherins"/>
    <property type="match status" value="5"/>
</dbReference>
<gene>
    <name evidence="19 20" type="primary">cdh26.2</name>
    <name evidence="19" type="synonym">si:ch73-96b22.1</name>
    <name evidence="19" type="synonym">wu:fb10f12</name>
</gene>
<dbReference type="GO" id="GO:0007156">
    <property type="term" value="P:homophilic cell adhesion via plasma membrane adhesion molecules"/>
    <property type="evidence" value="ECO:0007669"/>
    <property type="project" value="InterPro"/>
</dbReference>
<evidence type="ECO:0000256" key="13">
    <source>
        <dbReference type="ARBA" id="ARBA00023180"/>
    </source>
</evidence>
<evidence type="ECO:0000256" key="10">
    <source>
        <dbReference type="ARBA" id="ARBA00022889"/>
    </source>
</evidence>
<dbReference type="GeneID" id="101882238"/>
<keyword evidence="13" id="KW-0325">Glycoprotein</keyword>
<dbReference type="FunFam" id="2.60.40.60:FF:000158">
    <property type="entry name" value="Dachsous cadherin-related 1"/>
    <property type="match status" value="1"/>
</dbReference>
<evidence type="ECO:0000256" key="9">
    <source>
        <dbReference type="ARBA" id="ARBA00022837"/>
    </source>
</evidence>
<keyword evidence="11 15" id="KW-1133">Transmembrane helix</keyword>
<dbReference type="SMART" id="SM00112">
    <property type="entry name" value="CA"/>
    <property type="match status" value="5"/>
</dbReference>
<comment type="subcellular location">
    <subcellularLocation>
        <location evidence="1">Cell membrane</location>
        <topology evidence="1">Single-pass type I membrane protein</topology>
    </subcellularLocation>
    <subcellularLocation>
        <location evidence="2">Cytoplasm</location>
    </subcellularLocation>
</comment>
<organism evidence="18 19">
    <name type="scientific">Danio rerio</name>
    <name type="common">Zebrafish</name>
    <name type="synonym">Brachydanio rerio</name>
    <dbReference type="NCBI Taxonomy" id="7955"/>
    <lineage>
        <taxon>Eukaryota</taxon>
        <taxon>Metazoa</taxon>
        <taxon>Chordata</taxon>
        <taxon>Craniata</taxon>
        <taxon>Vertebrata</taxon>
        <taxon>Euteleostomi</taxon>
        <taxon>Actinopterygii</taxon>
        <taxon>Neopterygii</taxon>
        <taxon>Teleostei</taxon>
        <taxon>Ostariophysi</taxon>
        <taxon>Cypriniformes</taxon>
        <taxon>Danionidae</taxon>
        <taxon>Danioninae</taxon>
        <taxon>Danio</taxon>
    </lineage>
</organism>
<evidence type="ECO:0000256" key="12">
    <source>
        <dbReference type="ARBA" id="ARBA00023136"/>
    </source>
</evidence>
<keyword evidence="6" id="KW-0479">Metal-binding</keyword>
<keyword evidence="7 16" id="KW-0732">Signal</keyword>
<evidence type="ECO:0000256" key="15">
    <source>
        <dbReference type="SAM" id="Phobius"/>
    </source>
</evidence>
<dbReference type="PRINTS" id="PR00205">
    <property type="entry name" value="CADHERIN"/>
</dbReference>
<dbReference type="AGR" id="ZFIN:ZDB-GENE-100922-183"/>
<evidence type="ECO:0000256" key="5">
    <source>
        <dbReference type="ARBA" id="ARBA00022692"/>
    </source>
</evidence>
<evidence type="ECO:0000313" key="19">
    <source>
        <dbReference type="RefSeq" id="NP_001410415.1"/>
    </source>
</evidence>
<dbReference type="CDD" id="cd11304">
    <property type="entry name" value="Cadherin_repeat"/>
    <property type="match status" value="4"/>
</dbReference>
<keyword evidence="10" id="KW-0130">Cell adhesion</keyword>
<dbReference type="InterPro" id="IPR015919">
    <property type="entry name" value="Cadherin-like_sf"/>
</dbReference>
<feature type="transmembrane region" description="Helical" evidence="15">
    <location>
        <begin position="606"/>
        <end position="627"/>
    </location>
</feature>
<feature type="domain" description="Cadherin" evidence="17">
    <location>
        <begin position="63"/>
        <end position="137"/>
    </location>
</feature>
<evidence type="ECO:0000256" key="1">
    <source>
        <dbReference type="ARBA" id="ARBA00004251"/>
    </source>
</evidence>
<dbReference type="PANTHER" id="PTHR24027">
    <property type="entry name" value="CADHERIN-23"/>
    <property type="match status" value="1"/>
</dbReference>
<evidence type="ECO:0000256" key="8">
    <source>
        <dbReference type="ARBA" id="ARBA00022737"/>
    </source>
</evidence>
<dbReference type="RefSeq" id="NP_001410415.1">
    <property type="nucleotide sequence ID" value="NM_001423486.1"/>
</dbReference>
<dbReference type="Pfam" id="PF00028">
    <property type="entry name" value="Cadherin"/>
    <property type="match status" value="3"/>
</dbReference>
<dbReference type="FunFam" id="2.60.40.60:FF:000019">
    <property type="entry name" value="Cadherin 2"/>
    <property type="match status" value="1"/>
</dbReference>
<dbReference type="KEGG" id="dre:101882238"/>
<evidence type="ECO:0000256" key="16">
    <source>
        <dbReference type="SAM" id="SignalP"/>
    </source>
</evidence>
<keyword evidence="5 15" id="KW-0812">Transmembrane</keyword>
<dbReference type="PANTHER" id="PTHR24027:SF433">
    <property type="entry name" value="CADHERIN 27-RELATED"/>
    <property type="match status" value="1"/>
</dbReference>
<evidence type="ECO:0000256" key="11">
    <source>
        <dbReference type="ARBA" id="ARBA00022989"/>
    </source>
</evidence>
<dbReference type="GO" id="GO:0005509">
    <property type="term" value="F:calcium ion binding"/>
    <property type="evidence" value="ECO:0007669"/>
    <property type="project" value="UniProtKB-UniRule"/>
</dbReference>
<evidence type="ECO:0000313" key="20">
    <source>
        <dbReference type="ZFIN" id="ZDB-GENE-100922-183"/>
    </source>
</evidence>
<keyword evidence="18" id="KW-1185">Reference proteome</keyword>
<evidence type="ECO:0000256" key="4">
    <source>
        <dbReference type="ARBA" id="ARBA00022490"/>
    </source>
</evidence>
<proteinExistence type="predicted"/>
<name>A0AB13A8N0_DANRE</name>
<keyword evidence="8" id="KW-0677">Repeat</keyword>
<dbReference type="PRINTS" id="PR01820">
    <property type="entry name" value="DESMOCOLLIN"/>
</dbReference>
<evidence type="ECO:0000256" key="2">
    <source>
        <dbReference type="ARBA" id="ARBA00004496"/>
    </source>
</evidence>
<evidence type="ECO:0000256" key="3">
    <source>
        <dbReference type="ARBA" id="ARBA00022475"/>
    </source>
</evidence>
<accession>A0AB13A8N0</accession>
<reference evidence="19" key="1">
    <citation type="journal article" date="2015" name="Nat. Commun.">
        <title>RFX transcription factors are essential for hearing in mice.</title>
        <authorList>
            <person name="Elkon R."/>
            <person name="Milon B."/>
            <person name="Morrison L."/>
            <person name="Shah M."/>
            <person name="Vijayakumar S."/>
            <person name="Racherla M."/>
            <person name="Leitch C.C."/>
            <person name="Silipino L."/>
            <person name="Hadi S."/>
            <person name="Weiss-Gayet M."/>
            <person name="Barras E."/>
            <person name="Schmid C.D."/>
            <person name="Ait-Lounis A."/>
            <person name="Barnes A."/>
            <person name="Song Y."/>
            <person name="Eisenman D.J."/>
            <person name="Eliyahu E."/>
            <person name="Frolenkov G.I."/>
            <person name="Strome S.E."/>
            <person name="Durand B."/>
            <person name="Zaghloul N.A."/>
            <person name="Jones S.M."/>
            <person name="Reith W."/>
            <person name="Hertzano R."/>
        </authorList>
    </citation>
    <scope>NUCLEOTIDE SEQUENCE</scope>
    <source>
        <strain evidence="19">Tuebingen</strain>
    </source>
</reference>
<protein>
    <submittedName>
        <fullName evidence="19">Cadherin-like protein 26 precursor</fullName>
    </submittedName>
</protein>
<feature type="domain" description="Cadherin" evidence="17">
    <location>
        <begin position="509"/>
        <end position="606"/>
    </location>
</feature>
<dbReference type="GO" id="GO:0005886">
    <property type="term" value="C:plasma membrane"/>
    <property type="evidence" value="ECO:0007669"/>
    <property type="project" value="UniProtKB-SubCell"/>
</dbReference>
<dbReference type="GO" id="GO:0005737">
    <property type="term" value="C:cytoplasm"/>
    <property type="evidence" value="ECO:0007669"/>
    <property type="project" value="UniProtKB-SubCell"/>
</dbReference>
<keyword evidence="4" id="KW-0963">Cytoplasm</keyword>
<dbReference type="InterPro" id="IPR020894">
    <property type="entry name" value="Cadherin_CS"/>
</dbReference>
<evidence type="ECO:0000313" key="18">
    <source>
        <dbReference type="Proteomes" id="UP000000437"/>
    </source>
</evidence>
<evidence type="ECO:0000256" key="7">
    <source>
        <dbReference type="ARBA" id="ARBA00022729"/>
    </source>
</evidence>
<feature type="domain" description="Cadherin" evidence="17">
    <location>
        <begin position="387"/>
        <end position="494"/>
    </location>
</feature>
<dbReference type="InterPro" id="IPR002126">
    <property type="entry name" value="Cadherin-like_dom"/>
</dbReference>